<evidence type="ECO:0000256" key="5">
    <source>
        <dbReference type="ARBA" id="ARBA00023002"/>
    </source>
</evidence>
<comment type="similarity">
    <text evidence="2">Belongs to the MSOX/MTOX family.</text>
</comment>
<reference evidence="7 8" key="1">
    <citation type="submission" date="2018-04" db="EMBL/GenBank/DDBJ databases">
        <title>The genome of golden apple snail Pomacea canaliculata provides insight into stress tolerance and invasive adaptation.</title>
        <authorList>
            <person name="Liu C."/>
            <person name="Liu B."/>
            <person name="Ren Y."/>
            <person name="Zhang Y."/>
            <person name="Wang H."/>
            <person name="Li S."/>
            <person name="Jiang F."/>
            <person name="Yin L."/>
            <person name="Zhang G."/>
            <person name="Qian W."/>
            <person name="Fan W."/>
        </authorList>
    </citation>
    <scope>NUCLEOTIDE SEQUENCE [LARGE SCALE GENOMIC DNA]</scope>
    <source>
        <strain evidence="7">SZHN2017</strain>
        <tissue evidence="7">Muscle</tissue>
    </source>
</reference>
<evidence type="ECO:0000256" key="3">
    <source>
        <dbReference type="ARBA" id="ARBA00022630"/>
    </source>
</evidence>
<dbReference type="SUPFAM" id="SSF54373">
    <property type="entry name" value="FAD-linked reductases, C-terminal domain"/>
    <property type="match status" value="1"/>
</dbReference>
<accession>A0A2T7NW69</accession>
<evidence type="ECO:0000256" key="2">
    <source>
        <dbReference type="ARBA" id="ARBA00010989"/>
    </source>
</evidence>
<dbReference type="STRING" id="400727.A0A2T7NW69"/>
<feature type="domain" description="FAD dependent oxidoreductase" evidence="6">
    <location>
        <begin position="20"/>
        <end position="267"/>
    </location>
</feature>
<dbReference type="Proteomes" id="UP000245119">
    <property type="component" value="Linkage Group LG8"/>
</dbReference>
<name>A0A2T7NW69_POMCA</name>
<dbReference type="InterPro" id="IPR006076">
    <property type="entry name" value="FAD-dep_OxRdtase"/>
</dbReference>
<gene>
    <name evidence="7" type="ORF">C0Q70_13075</name>
</gene>
<evidence type="ECO:0000313" key="7">
    <source>
        <dbReference type="EMBL" id="PVD25419.1"/>
    </source>
</evidence>
<evidence type="ECO:0000313" key="8">
    <source>
        <dbReference type="Proteomes" id="UP000245119"/>
    </source>
</evidence>
<dbReference type="PANTHER" id="PTHR10961:SF7">
    <property type="entry name" value="FAD DEPENDENT OXIDOREDUCTASE DOMAIN-CONTAINING PROTEIN"/>
    <property type="match status" value="1"/>
</dbReference>
<proteinExistence type="inferred from homology"/>
<sequence>MRAVYNNSCLSARNRLTYHDDRYTRLTPATYEAWAQLERESGQQLVYKPGILQLALKGETDVIMEEYATAMDRHHIPYDRLSSEQLRARYPQFTPPPNMVALYQKDGGLVDAALGNSTHVQLARGNGAVVLDLCPVLKISRTADGKMEVVTTKATFTCQRVIVTAGAWINRVLGSIGVQLPITVTQEQVTYFATPHIRDFTKDKFPVWIYHAKTNDFYGLPIYSNSGAKIGIDASGPVVTTDTRTFTPDPERVNACRQLLRDILPNVSGALACPYLRLSTLSHLTPPVIVALGVTVSDVFDCPYGLAPTHT</sequence>
<evidence type="ECO:0000256" key="4">
    <source>
        <dbReference type="ARBA" id="ARBA00022827"/>
    </source>
</evidence>
<dbReference type="PANTHER" id="PTHR10961">
    <property type="entry name" value="PEROXISOMAL SARCOSINE OXIDASE"/>
    <property type="match status" value="1"/>
</dbReference>
<dbReference type="EMBL" id="PZQS01000008">
    <property type="protein sequence ID" value="PVD25419.1"/>
    <property type="molecule type" value="Genomic_DNA"/>
</dbReference>
<dbReference type="AlphaFoldDB" id="A0A2T7NW69"/>
<organism evidence="7 8">
    <name type="scientific">Pomacea canaliculata</name>
    <name type="common">Golden apple snail</name>
    <dbReference type="NCBI Taxonomy" id="400727"/>
    <lineage>
        <taxon>Eukaryota</taxon>
        <taxon>Metazoa</taxon>
        <taxon>Spiralia</taxon>
        <taxon>Lophotrochozoa</taxon>
        <taxon>Mollusca</taxon>
        <taxon>Gastropoda</taxon>
        <taxon>Caenogastropoda</taxon>
        <taxon>Architaenioglossa</taxon>
        <taxon>Ampullarioidea</taxon>
        <taxon>Ampullariidae</taxon>
        <taxon>Pomacea</taxon>
    </lineage>
</organism>
<dbReference type="InterPro" id="IPR045170">
    <property type="entry name" value="MTOX"/>
</dbReference>
<dbReference type="InterPro" id="IPR036188">
    <property type="entry name" value="FAD/NAD-bd_sf"/>
</dbReference>
<keyword evidence="3" id="KW-0285">Flavoprotein</keyword>
<dbReference type="OrthoDB" id="424974at2759"/>
<keyword evidence="8" id="KW-1185">Reference proteome</keyword>
<dbReference type="Pfam" id="PF01266">
    <property type="entry name" value="DAO"/>
    <property type="match status" value="1"/>
</dbReference>
<comment type="cofactor">
    <cofactor evidence="1">
        <name>FAD</name>
        <dbReference type="ChEBI" id="CHEBI:57692"/>
    </cofactor>
</comment>
<dbReference type="GO" id="GO:0050660">
    <property type="term" value="F:flavin adenine dinucleotide binding"/>
    <property type="evidence" value="ECO:0007669"/>
    <property type="project" value="InterPro"/>
</dbReference>
<evidence type="ECO:0000259" key="6">
    <source>
        <dbReference type="Pfam" id="PF01266"/>
    </source>
</evidence>
<dbReference type="SUPFAM" id="SSF51905">
    <property type="entry name" value="FAD/NAD(P)-binding domain"/>
    <property type="match status" value="1"/>
</dbReference>
<dbReference type="Gene3D" id="3.30.9.10">
    <property type="entry name" value="D-Amino Acid Oxidase, subunit A, domain 2"/>
    <property type="match status" value="2"/>
</dbReference>
<protein>
    <recommendedName>
        <fullName evidence="6">FAD dependent oxidoreductase domain-containing protein</fullName>
    </recommendedName>
</protein>
<keyword evidence="4" id="KW-0274">FAD</keyword>
<keyword evidence="5" id="KW-0560">Oxidoreductase</keyword>
<comment type="caution">
    <text evidence="7">The sequence shown here is derived from an EMBL/GenBank/DDBJ whole genome shotgun (WGS) entry which is preliminary data.</text>
</comment>
<dbReference type="GO" id="GO:0008115">
    <property type="term" value="F:sarcosine oxidase activity"/>
    <property type="evidence" value="ECO:0007669"/>
    <property type="project" value="TreeGrafter"/>
</dbReference>
<evidence type="ECO:0000256" key="1">
    <source>
        <dbReference type="ARBA" id="ARBA00001974"/>
    </source>
</evidence>